<dbReference type="AlphaFoldDB" id="A0A843B6E0"/>
<dbReference type="EMBL" id="JABBCQ020000030">
    <property type="protein sequence ID" value="MBI1626936.1"/>
    <property type="molecule type" value="Genomic_DNA"/>
</dbReference>
<accession>A0A843B6E0</accession>
<keyword evidence="1" id="KW-0472">Membrane</keyword>
<reference evidence="2" key="1">
    <citation type="submission" date="2020-12" db="EMBL/GenBank/DDBJ databases">
        <title>Comamonas sp. nov., isolated from stream water.</title>
        <authorList>
            <person name="Park K.-H."/>
        </authorList>
    </citation>
    <scope>NUCLEOTIDE SEQUENCE</scope>
    <source>
        <strain evidence="2">EJ-4</strain>
    </source>
</reference>
<evidence type="ECO:0000256" key="1">
    <source>
        <dbReference type="SAM" id="Phobius"/>
    </source>
</evidence>
<feature type="transmembrane region" description="Helical" evidence="1">
    <location>
        <begin position="20"/>
        <end position="36"/>
    </location>
</feature>
<sequence>MPRTASAQSPRKSKLPRMTSWWLIATVLSLAVFLIAPQQLPVSLYKLNLISLAALAGYWIDRAVFPYARPQVSALRDLDTDYELELTEEESTQGFVKTDDGREIPIECIAEGLCGPIDPTRVYFMLGCMLRRALIMAAAILAISLGG</sequence>
<name>A0A843B6E0_9BURK</name>
<dbReference type="Pfam" id="PF13272">
    <property type="entry name" value="Holin_2-3"/>
    <property type="match status" value="1"/>
</dbReference>
<proteinExistence type="predicted"/>
<protein>
    <submittedName>
        <fullName evidence="2">Putative holin</fullName>
    </submittedName>
</protein>
<evidence type="ECO:0000313" key="3">
    <source>
        <dbReference type="Proteomes" id="UP000530032"/>
    </source>
</evidence>
<dbReference type="InterPro" id="IPR025140">
    <property type="entry name" value="Holin_2-3"/>
</dbReference>
<gene>
    <name evidence="2" type="ORF">HF327_020910</name>
</gene>
<comment type="caution">
    <text evidence="2">The sequence shown here is derived from an EMBL/GenBank/DDBJ whole genome shotgun (WGS) entry which is preliminary data.</text>
</comment>
<dbReference type="Proteomes" id="UP000530032">
    <property type="component" value="Unassembled WGS sequence"/>
</dbReference>
<dbReference type="RefSeq" id="WP_198462285.1">
    <property type="nucleotide sequence ID" value="NZ_JABBCQ020000030.1"/>
</dbReference>
<keyword evidence="1" id="KW-0812">Transmembrane</keyword>
<organism evidence="2 3">
    <name type="scientific">Comamonas suwonensis</name>
    <dbReference type="NCBI Taxonomy" id="2606214"/>
    <lineage>
        <taxon>Bacteria</taxon>
        <taxon>Pseudomonadati</taxon>
        <taxon>Pseudomonadota</taxon>
        <taxon>Betaproteobacteria</taxon>
        <taxon>Burkholderiales</taxon>
        <taxon>Comamonadaceae</taxon>
        <taxon>Comamonas</taxon>
    </lineage>
</organism>
<keyword evidence="3" id="KW-1185">Reference proteome</keyword>
<evidence type="ECO:0000313" key="2">
    <source>
        <dbReference type="EMBL" id="MBI1626936.1"/>
    </source>
</evidence>
<keyword evidence="1" id="KW-1133">Transmembrane helix</keyword>